<dbReference type="GO" id="GO:0005615">
    <property type="term" value="C:extracellular space"/>
    <property type="evidence" value="ECO:0007669"/>
    <property type="project" value="InterPro"/>
</dbReference>
<dbReference type="SMART" id="SM00093">
    <property type="entry name" value="SERPIN"/>
    <property type="match status" value="1"/>
</dbReference>
<dbReference type="EMBL" id="CAJVCH010336915">
    <property type="protein sequence ID" value="CAG7815139.1"/>
    <property type="molecule type" value="Genomic_DNA"/>
</dbReference>
<dbReference type="PANTHER" id="PTHR11461:SF342">
    <property type="entry name" value="SERINE PROTEASE INHIBITOR 28DC"/>
    <property type="match status" value="1"/>
</dbReference>
<dbReference type="InterPro" id="IPR000215">
    <property type="entry name" value="Serpin_fam"/>
</dbReference>
<dbReference type="InterPro" id="IPR023796">
    <property type="entry name" value="Serpin_dom"/>
</dbReference>
<evidence type="ECO:0000313" key="3">
    <source>
        <dbReference type="EMBL" id="CAG7815139.1"/>
    </source>
</evidence>
<reference evidence="3" key="1">
    <citation type="submission" date="2021-06" db="EMBL/GenBank/DDBJ databases">
        <authorList>
            <person name="Hodson N. C."/>
            <person name="Mongue J. A."/>
            <person name="Jaron S. K."/>
        </authorList>
    </citation>
    <scope>NUCLEOTIDE SEQUENCE</scope>
</reference>
<dbReference type="GO" id="GO:0004867">
    <property type="term" value="F:serine-type endopeptidase inhibitor activity"/>
    <property type="evidence" value="ECO:0007669"/>
    <property type="project" value="InterPro"/>
</dbReference>
<organism evidence="3 4">
    <name type="scientific">Allacma fusca</name>
    <dbReference type="NCBI Taxonomy" id="39272"/>
    <lineage>
        <taxon>Eukaryota</taxon>
        <taxon>Metazoa</taxon>
        <taxon>Ecdysozoa</taxon>
        <taxon>Arthropoda</taxon>
        <taxon>Hexapoda</taxon>
        <taxon>Collembola</taxon>
        <taxon>Symphypleona</taxon>
        <taxon>Sminthuridae</taxon>
        <taxon>Allacma</taxon>
    </lineage>
</organism>
<dbReference type="OrthoDB" id="9518664at2759"/>
<evidence type="ECO:0000256" key="1">
    <source>
        <dbReference type="RuleBase" id="RU000411"/>
    </source>
</evidence>
<evidence type="ECO:0000313" key="4">
    <source>
        <dbReference type="Proteomes" id="UP000708208"/>
    </source>
</evidence>
<accession>A0A8J2KLB2</accession>
<dbReference type="InterPro" id="IPR023795">
    <property type="entry name" value="Serpin_CS"/>
</dbReference>
<dbReference type="Proteomes" id="UP000708208">
    <property type="component" value="Unassembled WGS sequence"/>
</dbReference>
<keyword evidence="4" id="KW-1185">Reference proteome</keyword>
<dbReference type="Pfam" id="PF00079">
    <property type="entry name" value="Serpin"/>
    <property type="match status" value="1"/>
</dbReference>
<protein>
    <recommendedName>
        <fullName evidence="2">Serpin domain-containing protein</fullName>
    </recommendedName>
</protein>
<dbReference type="CDD" id="cd00172">
    <property type="entry name" value="serpin"/>
    <property type="match status" value="1"/>
</dbReference>
<evidence type="ECO:0000259" key="2">
    <source>
        <dbReference type="SMART" id="SM00093"/>
    </source>
</evidence>
<sequence>MREQVRIKLSDVSVALFRALNFQVLLLLLLSTQMTMTTETTNLQRLSRAHLEFALSLFREMTDEANPMDNVVVSPFSVASVLSQLWLGAGEGSNVSNALQSILHYEDVGLLPEQVHESFRSSLETLHDPDYQNVVQTANAVFVQAGVSILKNYETDLRKYYNSSMDEVDFENGESLARSIINRWVSKQTKGQIPKLLEMSLPSHTRLLLVNALALKALWKNSFDPTVTASKGIFHHSPTSRVEIPMMAGKFQVLLGSSSDLNCRLLELPFRGRRLSMFIILPEAEETSEEEDKKPSLTRLERNLNAENLKKLFSTLKEETVQIRMPRFRIAQTSSLVETLSRMGLSSIFDGSHANFSRLSDSTELHVSAIAHKVVLEVREKGAQAAAATATGIERLGSFGEKFFEVNRPFIFFIWDYHSGALLFIGRVAYPEPLPPQ</sequence>
<name>A0A8J2KLB2_9HEXA</name>
<dbReference type="AlphaFoldDB" id="A0A8J2KLB2"/>
<comment type="similarity">
    <text evidence="1">Belongs to the serpin family.</text>
</comment>
<feature type="domain" description="Serpin" evidence="2">
    <location>
        <begin position="55"/>
        <end position="431"/>
    </location>
</feature>
<dbReference type="PROSITE" id="PS00284">
    <property type="entry name" value="SERPIN"/>
    <property type="match status" value="1"/>
</dbReference>
<proteinExistence type="inferred from homology"/>
<dbReference type="PANTHER" id="PTHR11461">
    <property type="entry name" value="SERINE PROTEASE INHIBITOR, SERPIN"/>
    <property type="match status" value="1"/>
</dbReference>
<gene>
    <name evidence="3" type="ORF">AFUS01_LOCUS25837</name>
</gene>
<comment type="caution">
    <text evidence="3">The sequence shown here is derived from an EMBL/GenBank/DDBJ whole genome shotgun (WGS) entry which is preliminary data.</text>
</comment>